<evidence type="ECO:0000256" key="10">
    <source>
        <dbReference type="ARBA" id="ARBA00023049"/>
    </source>
</evidence>
<evidence type="ECO:0000256" key="6">
    <source>
        <dbReference type="ARBA" id="ARBA00022723"/>
    </source>
</evidence>
<evidence type="ECO:0000256" key="5">
    <source>
        <dbReference type="ARBA" id="ARBA00022692"/>
    </source>
</evidence>
<organism evidence="14 15">
    <name type="scientific">Desulfurella multipotens</name>
    <dbReference type="NCBI Taxonomy" id="79269"/>
    <lineage>
        <taxon>Bacteria</taxon>
        <taxon>Pseudomonadati</taxon>
        <taxon>Campylobacterota</taxon>
        <taxon>Desulfurellia</taxon>
        <taxon>Desulfurellales</taxon>
        <taxon>Desulfurellaceae</taxon>
        <taxon>Desulfurella</taxon>
    </lineage>
</organism>
<evidence type="ECO:0000313" key="15">
    <source>
        <dbReference type="Proteomes" id="UP000199411"/>
    </source>
</evidence>
<feature type="binding site" evidence="12">
    <location>
        <position position="135"/>
    </location>
    <ligand>
        <name>Zn(2+)</name>
        <dbReference type="ChEBI" id="CHEBI:29105"/>
        <note>catalytic</note>
    </ligand>
</feature>
<evidence type="ECO:0000256" key="8">
    <source>
        <dbReference type="ARBA" id="ARBA00022833"/>
    </source>
</evidence>
<dbReference type="EC" id="3.4.24.-" evidence="12"/>
<feature type="transmembrane region" description="Helical" evidence="12">
    <location>
        <begin position="7"/>
        <end position="25"/>
    </location>
</feature>
<evidence type="ECO:0000256" key="7">
    <source>
        <dbReference type="ARBA" id="ARBA00022801"/>
    </source>
</evidence>
<feature type="transmembrane region" description="Helical" evidence="12">
    <location>
        <begin position="141"/>
        <end position="161"/>
    </location>
</feature>
<keyword evidence="4 12" id="KW-0645">Protease</keyword>
<dbReference type="EMBL" id="FMYU01000005">
    <property type="protein sequence ID" value="SDC41425.1"/>
    <property type="molecule type" value="Genomic_DNA"/>
</dbReference>
<dbReference type="PANTHER" id="PTHR43221">
    <property type="entry name" value="PROTEASE HTPX"/>
    <property type="match status" value="1"/>
</dbReference>
<reference evidence="15" key="1">
    <citation type="submission" date="2016-10" db="EMBL/GenBank/DDBJ databases">
        <authorList>
            <person name="Varghese N."/>
            <person name="Submissions S."/>
        </authorList>
    </citation>
    <scope>NUCLEOTIDE SEQUENCE [LARGE SCALE GENOMIC DNA]</scope>
    <source>
        <strain evidence="15">DSM 8415</strain>
    </source>
</reference>
<evidence type="ECO:0000256" key="4">
    <source>
        <dbReference type="ARBA" id="ARBA00022670"/>
    </source>
</evidence>
<keyword evidence="10 12" id="KW-0482">Metalloprotease</keyword>
<evidence type="ECO:0000313" key="14">
    <source>
        <dbReference type="EMBL" id="SDC41425.1"/>
    </source>
</evidence>
<feature type="domain" description="Peptidase M48" evidence="13">
    <location>
        <begin position="67"/>
        <end position="279"/>
    </location>
</feature>
<gene>
    <name evidence="12" type="primary">htpX</name>
    <name evidence="14" type="ORF">SAMN05660835_00788</name>
</gene>
<dbReference type="InterPro" id="IPR050083">
    <property type="entry name" value="HtpX_protease"/>
</dbReference>
<dbReference type="Pfam" id="PF01435">
    <property type="entry name" value="Peptidase_M48"/>
    <property type="match status" value="1"/>
</dbReference>
<dbReference type="InterPro" id="IPR001915">
    <property type="entry name" value="Peptidase_M48"/>
</dbReference>
<comment type="cofactor">
    <cofactor evidence="12">
        <name>Zn(2+)</name>
        <dbReference type="ChEBI" id="CHEBI:29105"/>
    </cofactor>
    <text evidence="12">Binds 1 zinc ion per subunit.</text>
</comment>
<feature type="transmembrane region" description="Helical" evidence="12">
    <location>
        <begin position="31"/>
        <end position="48"/>
    </location>
</feature>
<dbReference type="GO" id="GO:0004222">
    <property type="term" value="F:metalloendopeptidase activity"/>
    <property type="evidence" value="ECO:0007669"/>
    <property type="project" value="UniProtKB-UniRule"/>
</dbReference>
<proteinExistence type="inferred from homology"/>
<evidence type="ECO:0000256" key="3">
    <source>
        <dbReference type="ARBA" id="ARBA00022475"/>
    </source>
</evidence>
<keyword evidence="14" id="KW-0346">Stress response</keyword>
<evidence type="ECO:0000256" key="1">
    <source>
        <dbReference type="ARBA" id="ARBA00004651"/>
    </source>
</evidence>
<name>A0A1G6LF76_9BACT</name>
<comment type="similarity">
    <text evidence="2 12">Belongs to the peptidase M48B family.</text>
</comment>
<keyword evidence="6 12" id="KW-0479">Metal-binding</keyword>
<dbReference type="AlphaFoldDB" id="A0A1G6LF76"/>
<evidence type="ECO:0000256" key="12">
    <source>
        <dbReference type="HAMAP-Rule" id="MF_00188"/>
    </source>
</evidence>
<feature type="binding site" evidence="12">
    <location>
        <position position="131"/>
    </location>
    <ligand>
        <name>Zn(2+)</name>
        <dbReference type="ChEBI" id="CHEBI:29105"/>
        <note>catalytic</note>
    </ligand>
</feature>
<keyword evidence="9 12" id="KW-1133">Transmembrane helix</keyword>
<dbReference type="GO" id="GO:0008270">
    <property type="term" value="F:zinc ion binding"/>
    <property type="evidence" value="ECO:0007669"/>
    <property type="project" value="UniProtKB-UniRule"/>
</dbReference>
<keyword evidence="3 12" id="KW-1003">Cell membrane</keyword>
<feature type="active site" evidence="12">
    <location>
        <position position="132"/>
    </location>
</feature>
<protein>
    <recommendedName>
        <fullName evidence="12">Protease HtpX homolog</fullName>
        <ecNumber evidence="12">3.4.24.-</ecNumber>
    </recommendedName>
</protein>
<feature type="transmembrane region" description="Helical" evidence="12">
    <location>
        <begin position="181"/>
        <end position="201"/>
    </location>
</feature>
<dbReference type="GO" id="GO:0006508">
    <property type="term" value="P:proteolysis"/>
    <property type="evidence" value="ECO:0007669"/>
    <property type="project" value="UniProtKB-KW"/>
</dbReference>
<sequence length="282" mass="30819">MINTVKTALLLGLLTVLFVIIGNAVGGKSGALIAFGLAILMNFFSYFFSDKIALSMYNAQEVTESEYPELFRIVRRLAQNADIPMPRIYIIPQDAPNAFATGRNPKHAAVAVTVGALKLLNENELMGVLGHELGHIKHRDILISSIAATIAGAIMIIADMIRWAAMFGGLSRDRDSDSNPFVLIALAIFAPLAATLIQLAISRAREYEADRAGAEFSGNPLYLASALEKLDNYSKHIPLQGNPVTENLFIVNPFSVKGIMNLFSTHPPIEERIERLRRMALG</sequence>
<keyword evidence="15" id="KW-1185">Reference proteome</keyword>
<evidence type="ECO:0000256" key="2">
    <source>
        <dbReference type="ARBA" id="ARBA00009779"/>
    </source>
</evidence>
<dbReference type="RefSeq" id="WP_025391865.1">
    <property type="nucleotide sequence ID" value="NZ_FMYU01000005.1"/>
</dbReference>
<dbReference type="HAMAP" id="MF_00188">
    <property type="entry name" value="Pept_M48_protease_HtpX"/>
    <property type="match status" value="1"/>
</dbReference>
<dbReference type="Gene3D" id="3.30.2010.10">
    <property type="entry name" value="Metalloproteases ('zincins'), catalytic domain"/>
    <property type="match status" value="1"/>
</dbReference>
<keyword evidence="5 12" id="KW-0812">Transmembrane</keyword>
<evidence type="ECO:0000256" key="11">
    <source>
        <dbReference type="ARBA" id="ARBA00023136"/>
    </source>
</evidence>
<keyword evidence="7 12" id="KW-0378">Hydrolase</keyword>
<dbReference type="CDD" id="cd07336">
    <property type="entry name" value="M48B_HtpX_like"/>
    <property type="match status" value="1"/>
</dbReference>
<evidence type="ECO:0000259" key="13">
    <source>
        <dbReference type="Pfam" id="PF01435"/>
    </source>
</evidence>
<evidence type="ECO:0000256" key="9">
    <source>
        <dbReference type="ARBA" id="ARBA00022989"/>
    </source>
</evidence>
<comment type="subcellular location">
    <subcellularLocation>
        <location evidence="1 12">Cell membrane</location>
        <topology evidence="1 12">Multi-pass membrane protein</topology>
    </subcellularLocation>
</comment>
<keyword evidence="8 12" id="KW-0862">Zinc</keyword>
<dbReference type="GO" id="GO:0005886">
    <property type="term" value="C:plasma membrane"/>
    <property type="evidence" value="ECO:0007669"/>
    <property type="project" value="UniProtKB-SubCell"/>
</dbReference>
<accession>A0A1G6LF76</accession>
<dbReference type="NCBIfam" id="NF002826">
    <property type="entry name" value="PRK03001.1"/>
    <property type="match status" value="1"/>
</dbReference>
<dbReference type="PANTHER" id="PTHR43221:SF1">
    <property type="entry name" value="PROTEASE HTPX"/>
    <property type="match status" value="1"/>
</dbReference>
<keyword evidence="11 12" id="KW-0472">Membrane</keyword>
<dbReference type="Proteomes" id="UP000199411">
    <property type="component" value="Unassembled WGS sequence"/>
</dbReference>
<dbReference type="InterPro" id="IPR022919">
    <property type="entry name" value="Pept_M48_protease_HtpX"/>
</dbReference>
<feature type="binding site" evidence="12">
    <location>
        <position position="206"/>
    </location>
    <ligand>
        <name>Zn(2+)</name>
        <dbReference type="ChEBI" id="CHEBI:29105"/>
        <note>catalytic</note>
    </ligand>
</feature>